<feature type="region of interest" description="Disordered" evidence="5">
    <location>
        <begin position="422"/>
        <end position="443"/>
    </location>
</feature>
<dbReference type="GO" id="GO:0046872">
    <property type="term" value="F:metal ion binding"/>
    <property type="evidence" value="ECO:0007669"/>
    <property type="project" value="UniProtKB-KW"/>
</dbReference>
<sequence>MIATTTAVPILHLHQEENKPCADLLPVPVLEDYDISPITGFVPHDQPLPRLLQAYFQPWEETMDQLNHLIDSRQLRSKVDQWPVLDVAQLTTLRERQRAYVILSFVAHSYIWGSGLDISQHIPEPLAVPWVAVSDILDIAPVLTYASNDLWNWKLKDPKGPFELENLETLSTMTGTKDEDWFDIVSTAIEIAAGPAFKALIDSIHAVREDNIRTVVENLHLAHVQLDKISKLLPRMFENCDPAVFYWKIRKYLAGSEGTAGLGLFNGLQYNGVGVNKNERRYYMGATAGQSSVFPALDYFFGVTHHELDHNTNTKTAPNALLLKMRGFMPAPHRAFLDHLAQTANLRPFVLSKTATDPESQDVQELIKIYDACVHCIKLFRDNHIQIVTRYILTQAKRGPPEGWEDYRVKIEDQPPVVAKVEEEKPKTTGKVEEEECVGMKGTGGSDLMPFLKGNRDETNAAKIISPVKK</sequence>
<evidence type="ECO:0000256" key="4">
    <source>
        <dbReference type="PIRSR" id="PIRSR600898-1"/>
    </source>
</evidence>
<dbReference type="OrthoDB" id="540174at2759"/>
<evidence type="ECO:0000256" key="2">
    <source>
        <dbReference type="ARBA" id="ARBA00022723"/>
    </source>
</evidence>
<dbReference type="GO" id="GO:0019441">
    <property type="term" value="P:L-tryptophan catabolic process to kynurenine"/>
    <property type="evidence" value="ECO:0007669"/>
    <property type="project" value="InterPro"/>
</dbReference>
<dbReference type="SUPFAM" id="SSF140959">
    <property type="entry name" value="Indolic compounds 2,3-dioxygenase-like"/>
    <property type="match status" value="1"/>
</dbReference>
<dbReference type="GO" id="GO:0033754">
    <property type="term" value="F:indoleamine 2,3-dioxygenase activity"/>
    <property type="evidence" value="ECO:0007669"/>
    <property type="project" value="TreeGrafter"/>
</dbReference>
<keyword evidence="3 4" id="KW-0408">Iron</keyword>
<evidence type="ECO:0000313" key="6">
    <source>
        <dbReference type="EMBL" id="KAF9150332.1"/>
    </source>
</evidence>
<proteinExistence type="inferred from homology"/>
<protein>
    <recommendedName>
        <fullName evidence="8">Indoleamine 2,3-dioxygenase</fullName>
    </recommendedName>
</protein>
<reference evidence="6" key="1">
    <citation type="journal article" date="2020" name="Fungal Divers.">
        <title>Resolving the Mortierellaceae phylogeny through synthesis of multi-gene phylogenetics and phylogenomics.</title>
        <authorList>
            <person name="Vandepol N."/>
            <person name="Liber J."/>
            <person name="Desiro A."/>
            <person name="Na H."/>
            <person name="Kennedy M."/>
            <person name="Barry K."/>
            <person name="Grigoriev I.V."/>
            <person name="Miller A.N."/>
            <person name="O'Donnell K."/>
            <person name="Stajich J.E."/>
            <person name="Bonito G."/>
        </authorList>
    </citation>
    <scope>NUCLEOTIDE SEQUENCE</scope>
    <source>
        <strain evidence="6">NRRL 6426</strain>
    </source>
</reference>
<dbReference type="GO" id="GO:0005737">
    <property type="term" value="C:cytoplasm"/>
    <property type="evidence" value="ECO:0007669"/>
    <property type="project" value="TreeGrafter"/>
</dbReference>
<evidence type="ECO:0008006" key="8">
    <source>
        <dbReference type="Google" id="ProtNLM"/>
    </source>
</evidence>
<dbReference type="GO" id="GO:0034354">
    <property type="term" value="P:'de novo' NAD+ biosynthetic process from L-tryptophan"/>
    <property type="evidence" value="ECO:0007669"/>
    <property type="project" value="TreeGrafter"/>
</dbReference>
<evidence type="ECO:0000313" key="7">
    <source>
        <dbReference type="Proteomes" id="UP000748756"/>
    </source>
</evidence>
<dbReference type="Proteomes" id="UP000748756">
    <property type="component" value="Unassembled WGS sequence"/>
</dbReference>
<feature type="compositionally biased region" description="Basic and acidic residues" evidence="5">
    <location>
        <begin position="422"/>
        <end position="432"/>
    </location>
</feature>
<keyword evidence="7" id="KW-1185">Reference proteome</keyword>
<keyword evidence="4" id="KW-0349">Heme</keyword>
<name>A0A9P5S004_9FUNG</name>
<comment type="caution">
    <text evidence="6">The sequence shown here is derived from an EMBL/GenBank/DDBJ whole genome shotgun (WGS) entry which is preliminary data.</text>
</comment>
<dbReference type="InterPro" id="IPR000898">
    <property type="entry name" value="Indolamine_dOase"/>
</dbReference>
<organism evidence="6 7">
    <name type="scientific">Linnemannia schmuckeri</name>
    <dbReference type="NCBI Taxonomy" id="64567"/>
    <lineage>
        <taxon>Eukaryota</taxon>
        <taxon>Fungi</taxon>
        <taxon>Fungi incertae sedis</taxon>
        <taxon>Mucoromycota</taxon>
        <taxon>Mortierellomycotina</taxon>
        <taxon>Mortierellomycetes</taxon>
        <taxon>Mortierellales</taxon>
        <taxon>Mortierellaceae</taxon>
        <taxon>Linnemannia</taxon>
    </lineage>
</organism>
<dbReference type="PANTHER" id="PTHR28657:SF5">
    <property type="entry name" value="INDOLEAMINE 2,3-DIOXYGENASE"/>
    <property type="match status" value="1"/>
</dbReference>
<accession>A0A9P5S004</accession>
<evidence type="ECO:0000256" key="3">
    <source>
        <dbReference type="ARBA" id="ARBA00023004"/>
    </source>
</evidence>
<dbReference type="EMBL" id="JAAAUQ010000428">
    <property type="protein sequence ID" value="KAF9150332.1"/>
    <property type="molecule type" value="Genomic_DNA"/>
</dbReference>
<evidence type="ECO:0000256" key="5">
    <source>
        <dbReference type="SAM" id="MobiDB-lite"/>
    </source>
</evidence>
<dbReference type="GO" id="GO:0020037">
    <property type="term" value="F:heme binding"/>
    <property type="evidence" value="ECO:0007669"/>
    <property type="project" value="InterPro"/>
</dbReference>
<keyword evidence="2 4" id="KW-0479">Metal-binding</keyword>
<gene>
    <name evidence="6" type="ORF">BG015_007851</name>
</gene>
<dbReference type="Gene3D" id="1.20.58.480">
    <property type="match status" value="1"/>
</dbReference>
<evidence type="ECO:0000256" key="1">
    <source>
        <dbReference type="ARBA" id="ARBA00007119"/>
    </source>
</evidence>
<feature type="binding site" description="proximal binding residue" evidence="4">
    <location>
        <position position="384"/>
    </location>
    <ligand>
        <name>heme b</name>
        <dbReference type="ChEBI" id="CHEBI:60344"/>
    </ligand>
    <ligandPart>
        <name>Fe</name>
        <dbReference type="ChEBI" id="CHEBI:18248"/>
    </ligandPart>
</feature>
<dbReference type="Pfam" id="PF01231">
    <property type="entry name" value="IDO"/>
    <property type="match status" value="1"/>
</dbReference>
<dbReference type="PANTHER" id="PTHR28657">
    <property type="entry name" value="INDOLEAMINE 2,3-DIOXYGENASE"/>
    <property type="match status" value="1"/>
</dbReference>
<dbReference type="AlphaFoldDB" id="A0A9P5S004"/>
<comment type="similarity">
    <text evidence="1">Belongs to the indoleamine 2,3-dioxygenase family.</text>
</comment>
<dbReference type="InterPro" id="IPR037217">
    <property type="entry name" value="Trp/Indoleamine_2_3_dOase-like"/>
</dbReference>